<accession>A0A934X622</accession>
<protein>
    <submittedName>
        <fullName evidence="3">AAA family ATPase</fullName>
    </submittedName>
</protein>
<dbReference type="InterPro" id="IPR003593">
    <property type="entry name" value="AAA+_ATPase"/>
</dbReference>
<keyword evidence="1" id="KW-0639">Primosome</keyword>
<dbReference type="GO" id="GO:0005524">
    <property type="term" value="F:ATP binding"/>
    <property type="evidence" value="ECO:0007669"/>
    <property type="project" value="InterPro"/>
</dbReference>
<gene>
    <name evidence="3" type="ORF">IPF40_12590</name>
    <name evidence="4" type="ORF">IPI13_13355</name>
</gene>
<evidence type="ECO:0000313" key="4">
    <source>
        <dbReference type="EMBL" id="MBK7274104.1"/>
    </source>
</evidence>
<dbReference type="GO" id="GO:0006269">
    <property type="term" value="P:DNA replication, synthesis of primer"/>
    <property type="evidence" value="ECO:0007669"/>
    <property type="project" value="UniProtKB-KW"/>
</dbReference>
<evidence type="ECO:0000313" key="5">
    <source>
        <dbReference type="Proteomes" id="UP000718281"/>
    </source>
</evidence>
<dbReference type="EMBL" id="JADIXZ010000005">
    <property type="protein sequence ID" value="MBK6301837.1"/>
    <property type="molecule type" value="Genomic_DNA"/>
</dbReference>
<dbReference type="InterPro" id="IPR027417">
    <property type="entry name" value="P-loop_NTPase"/>
</dbReference>
<dbReference type="PANTHER" id="PTHR30153:SF2">
    <property type="entry name" value="REPLICATIVE DNA HELICASE"/>
    <property type="match status" value="1"/>
</dbReference>
<dbReference type="Pfam" id="PF03796">
    <property type="entry name" value="DnaB_C"/>
    <property type="match status" value="2"/>
</dbReference>
<name>A0A934X622_9MICO</name>
<dbReference type="PANTHER" id="PTHR30153">
    <property type="entry name" value="REPLICATIVE DNA HELICASE DNAB"/>
    <property type="match status" value="1"/>
</dbReference>
<dbReference type="InterPro" id="IPR007694">
    <property type="entry name" value="DNA_helicase_DnaB-like_C"/>
</dbReference>
<dbReference type="GO" id="GO:0005829">
    <property type="term" value="C:cytosol"/>
    <property type="evidence" value="ECO:0007669"/>
    <property type="project" value="TreeGrafter"/>
</dbReference>
<dbReference type="SMART" id="SM00382">
    <property type="entry name" value="AAA"/>
    <property type="match status" value="1"/>
</dbReference>
<reference evidence="5 6" key="1">
    <citation type="submission" date="2020-10" db="EMBL/GenBank/DDBJ databases">
        <title>Connecting structure to function with the recovery of over 1000 high-quality activated sludge metagenome-assembled genomes encoding full-length rRNA genes using long-read sequencing.</title>
        <authorList>
            <person name="Singleton C.M."/>
            <person name="Petriglieri F."/>
            <person name="Kristensen J.M."/>
            <person name="Kirkegaard R.H."/>
            <person name="Michaelsen T.Y."/>
            <person name="Andersen M.H."/>
            <person name="Karst S.M."/>
            <person name="Dueholm M.S."/>
            <person name="Nielsen P.H."/>
            <person name="Albertsen M."/>
        </authorList>
    </citation>
    <scope>NUCLEOTIDE SEQUENCE [LARGE SCALE GENOMIC DNA]</scope>
    <source>
        <strain evidence="3">AalE_18-Q3-R2-46_BAT3C.188</strain>
        <strain evidence="4">Ega_18-Q3-R5-49_MAXAC.001</strain>
    </source>
</reference>
<dbReference type="SUPFAM" id="SSF52540">
    <property type="entry name" value="P-loop containing nucleoside triphosphate hydrolases"/>
    <property type="match status" value="1"/>
</dbReference>
<dbReference type="AlphaFoldDB" id="A0A934X622"/>
<dbReference type="GO" id="GO:1990077">
    <property type="term" value="C:primosome complex"/>
    <property type="evidence" value="ECO:0007669"/>
    <property type="project" value="UniProtKB-KW"/>
</dbReference>
<evidence type="ECO:0000256" key="1">
    <source>
        <dbReference type="ARBA" id="ARBA00022515"/>
    </source>
</evidence>
<dbReference type="EMBL" id="JADJIB010000004">
    <property type="protein sequence ID" value="MBK7274104.1"/>
    <property type="molecule type" value="Genomic_DNA"/>
</dbReference>
<dbReference type="Proteomes" id="UP000726105">
    <property type="component" value="Unassembled WGS sequence"/>
</dbReference>
<evidence type="ECO:0000259" key="2">
    <source>
        <dbReference type="PROSITE" id="PS51199"/>
    </source>
</evidence>
<proteinExistence type="predicted"/>
<evidence type="ECO:0000313" key="6">
    <source>
        <dbReference type="Proteomes" id="UP000726105"/>
    </source>
</evidence>
<dbReference type="Gene3D" id="3.40.50.300">
    <property type="entry name" value="P-loop containing nucleotide triphosphate hydrolases"/>
    <property type="match status" value="1"/>
</dbReference>
<dbReference type="PROSITE" id="PS51199">
    <property type="entry name" value="SF4_HELICASE"/>
    <property type="match status" value="1"/>
</dbReference>
<organism evidence="3 5">
    <name type="scientific">Candidatus Phosphoribacter hodrii</name>
    <dbReference type="NCBI Taxonomy" id="2953743"/>
    <lineage>
        <taxon>Bacteria</taxon>
        <taxon>Bacillati</taxon>
        <taxon>Actinomycetota</taxon>
        <taxon>Actinomycetes</taxon>
        <taxon>Micrococcales</taxon>
        <taxon>Dermatophilaceae</taxon>
        <taxon>Candidatus Phosphoribacter</taxon>
    </lineage>
</organism>
<dbReference type="Proteomes" id="UP000718281">
    <property type="component" value="Unassembled WGS sequence"/>
</dbReference>
<dbReference type="GO" id="GO:0003678">
    <property type="term" value="F:DNA helicase activity"/>
    <property type="evidence" value="ECO:0007669"/>
    <property type="project" value="InterPro"/>
</dbReference>
<feature type="domain" description="SF4 helicase" evidence="2">
    <location>
        <begin position="33"/>
        <end position="328"/>
    </location>
</feature>
<comment type="caution">
    <text evidence="3">The sequence shown here is derived from an EMBL/GenBank/DDBJ whole genome shotgun (WGS) entry which is preliminary data.</text>
</comment>
<sequence>MSQQGGRSGARHRGITSLAELLASADGRMQDGARIGASIWPTGLEPLDGHLGGGLRGGELTLIGGPQGLGKTTMALQMVRNTVAAGRSAIVFSFEHEGRILLERLIALEAATVAGRGSVTIRQLRDVFEEGSPHGGGLIERLAQLPGAAEGVAAQGKYAARLHLHESSGSTTDMDEIREIVAQLKEAGEEPLVLVDYLQKVPILGGRHVEEERVTEVVEGLKELALDADLPVVAIVAADKAALVAGHRMRLHDLRGSSALAYEADIALILNGKYDVVARHHLMFDVANAERFKNWVVVTVEKNRSGLADISMEFEKRFHEGRFDPKGRMVQEQLTEGRVFLE</sequence>
<evidence type="ECO:0000313" key="3">
    <source>
        <dbReference type="EMBL" id="MBK6301837.1"/>
    </source>
</evidence>